<evidence type="ECO:0000313" key="6">
    <source>
        <dbReference type="EMBL" id="GAA2268504.1"/>
    </source>
</evidence>
<evidence type="ECO:0000259" key="5">
    <source>
        <dbReference type="Pfam" id="PF00155"/>
    </source>
</evidence>
<dbReference type="InterPro" id="IPR015424">
    <property type="entry name" value="PyrdxlP-dep_Trfase"/>
</dbReference>
<keyword evidence="2 6" id="KW-0032">Aminotransferase</keyword>
<dbReference type="Pfam" id="PF00155">
    <property type="entry name" value="Aminotran_1_2"/>
    <property type="match status" value="1"/>
</dbReference>
<dbReference type="EMBL" id="BAAATR010000037">
    <property type="protein sequence ID" value="GAA2268504.1"/>
    <property type="molecule type" value="Genomic_DNA"/>
</dbReference>
<organism evidence="6 7">
    <name type="scientific">Kitasatospora cystarginea</name>
    <dbReference type="NCBI Taxonomy" id="58350"/>
    <lineage>
        <taxon>Bacteria</taxon>
        <taxon>Bacillati</taxon>
        <taxon>Actinomycetota</taxon>
        <taxon>Actinomycetes</taxon>
        <taxon>Kitasatosporales</taxon>
        <taxon>Streptomycetaceae</taxon>
        <taxon>Kitasatospora</taxon>
    </lineage>
</organism>
<reference evidence="6 7" key="1">
    <citation type="journal article" date="2019" name="Int. J. Syst. Evol. Microbiol.">
        <title>The Global Catalogue of Microorganisms (GCM) 10K type strain sequencing project: providing services to taxonomists for standard genome sequencing and annotation.</title>
        <authorList>
            <consortium name="The Broad Institute Genomics Platform"/>
            <consortium name="The Broad Institute Genome Sequencing Center for Infectious Disease"/>
            <person name="Wu L."/>
            <person name="Ma J."/>
        </authorList>
    </citation>
    <scope>NUCLEOTIDE SEQUENCE [LARGE SCALE GENOMIC DNA]</scope>
    <source>
        <strain evidence="6 7">JCM 7356</strain>
    </source>
</reference>
<dbReference type="Gene3D" id="3.90.1150.10">
    <property type="entry name" value="Aspartate Aminotransferase, domain 1"/>
    <property type="match status" value="1"/>
</dbReference>
<keyword evidence="7" id="KW-1185">Reference proteome</keyword>
<keyword evidence="3" id="KW-0808">Transferase</keyword>
<dbReference type="PANTHER" id="PTHR42790:SF19">
    <property type="entry name" value="KYNURENINE_ALPHA-AMINOADIPATE AMINOTRANSFERASE, MITOCHONDRIAL"/>
    <property type="match status" value="1"/>
</dbReference>
<dbReference type="InterPro" id="IPR015422">
    <property type="entry name" value="PyrdxlP-dep_Trfase_small"/>
</dbReference>
<evidence type="ECO:0000256" key="3">
    <source>
        <dbReference type="ARBA" id="ARBA00022679"/>
    </source>
</evidence>
<comment type="caution">
    <text evidence="6">The sequence shown here is derived from an EMBL/GenBank/DDBJ whole genome shotgun (WGS) entry which is preliminary data.</text>
</comment>
<dbReference type="GO" id="GO:0008483">
    <property type="term" value="F:transaminase activity"/>
    <property type="evidence" value="ECO:0007669"/>
    <property type="project" value="UniProtKB-KW"/>
</dbReference>
<dbReference type="InterPro" id="IPR004839">
    <property type="entry name" value="Aminotransferase_I/II_large"/>
</dbReference>
<evidence type="ECO:0000256" key="2">
    <source>
        <dbReference type="ARBA" id="ARBA00022576"/>
    </source>
</evidence>
<evidence type="ECO:0000256" key="4">
    <source>
        <dbReference type="ARBA" id="ARBA00022898"/>
    </source>
</evidence>
<comment type="cofactor">
    <cofactor evidence="1">
        <name>pyridoxal 5'-phosphate</name>
        <dbReference type="ChEBI" id="CHEBI:597326"/>
    </cofactor>
</comment>
<protein>
    <submittedName>
        <fullName evidence="6">PLP-dependent aminotransferase family protein</fullName>
    </submittedName>
</protein>
<feature type="domain" description="Aminotransferase class I/classII large" evidence="5">
    <location>
        <begin position="98"/>
        <end position="429"/>
    </location>
</feature>
<dbReference type="Proteomes" id="UP001500305">
    <property type="component" value="Unassembled WGS sequence"/>
</dbReference>
<dbReference type="InterPro" id="IPR015421">
    <property type="entry name" value="PyrdxlP-dep_Trfase_major"/>
</dbReference>
<accession>A0ABN3ERJ9</accession>
<dbReference type="RefSeq" id="WP_344639878.1">
    <property type="nucleotide sequence ID" value="NZ_BAAATR010000037.1"/>
</dbReference>
<dbReference type="CDD" id="cd00609">
    <property type="entry name" value="AAT_like"/>
    <property type="match status" value="1"/>
</dbReference>
<evidence type="ECO:0000256" key="1">
    <source>
        <dbReference type="ARBA" id="ARBA00001933"/>
    </source>
</evidence>
<sequence length="441" mass="48825">MSGIDRASAELDLLGLHESLASPVIESMNFLNEVSQRFPDAVSLAAGRPYEGLFDTEAVHRYLRRYTDHLMERFDGDVVQVRRTMLQYGRTKGIIHDLIARNLAVDENVVVDPESIVVTVGCQEALFLTLRALRRSEHDVLLTVLPCYVGVAGAAELVDMPLLPVKGSSEGIDLEDLAAVVARAKESGLRPRACYVVADFANPSGISLSRETRERLLRLAQEHDFLVLEDNPYGIFSSPDTEQPPTLLALDRDRRVVYLGSFAKTGLPGARVGYVVADQRVSTGDGATEPLADQLAKIKSMLTVNTSPIAQAVIGGKLLEHDCSLRAANTEENKVYQRNLRHVLDGLAERFPPGRCPGVSWNAPSGGFFVVLDVPFPVDDELLEHSARRHRVLWTPMHHFYGDGVPRHQIRLSFSYLTPDEITVGLDRLADFIFEQYEAIS</sequence>
<proteinExistence type="predicted"/>
<dbReference type="PANTHER" id="PTHR42790">
    <property type="entry name" value="AMINOTRANSFERASE"/>
    <property type="match status" value="1"/>
</dbReference>
<dbReference type="Gene3D" id="3.40.640.10">
    <property type="entry name" value="Type I PLP-dependent aspartate aminotransferase-like (Major domain)"/>
    <property type="match status" value="1"/>
</dbReference>
<dbReference type="InterPro" id="IPR050859">
    <property type="entry name" value="Class-I_PLP-dep_aminotransf"/>
</dbReference>
<gene>
    <name evidence="6" type="ORF">GCM10010430_62290</name>
</gene>
<keyword evidence="4" id="KW-0663">Pyridoxal phosphate</keyword>
<name>A0ABN3ERJ9_9ACTN</name>
<evidence type="ECO:0000313" key="7">
    <source>
        <dbReference type="Proteomes" id="UP001500305"/>
    </source>
</evidence>
<dbReference type="SUPFAM" id="SSF53383">
    <property type="entry name" value="PLP-dependent transferases"/>
    <property type="match status" value="1"/>
</dbReference>